<dbReference type="InterPro" id="IPR000477">
    <property type="entry name" value="RT_dom"/>
</dbReference>
<dbReference type="GO" id="GO:0003964">
    <property type="term" value="F:RNA-directed DNA polymerase activity"/>
    <property type="evidence" value="ECO:0007669"/>
    <property type="project" value="UniProtKB-KW"/>
</dbReference>
<dbReference type="STRING" id="4232.A0A251T1M1"/>
<gene>
    <name evidence="2" type="ORF">HannXRQ_Chr12g0368631</name>
</gene>
<evidence type="ECO:0000259" key="1">
    <source>
        <dbReference type="PROSITE" id="PS50878"/>
    </source>
</evidence>
<accession>A0A251T1M1</accession>
<keyword evidence="2" id="KW-0695">RNA-directed DNA polymerase</keyword>
<name>A0A251T1M1_HELAN</name>
<dbReference type="AlphaFoldDB" id="A0A251T1M1"/>
<dbReference type="OMA" id="WERIIET"/>
<protein>
    <submittedName>
        <fullName evidence="2">Putative reverse transcriptase domain-containing protein</fullName>
    </submittedName>
</protein>
<keyword evidence="2" id="KW-0808">Transferase</keyword>
<dbReference type="Pfam" id="PF00078">
    <property type="entry name" value="RVT_1"/>
    <property type="match status" value="1"/>
</dbReference>
<organism evidence="2 3">
    <name type="scientific">Helianthus annuus</name>
    <name type="common">Common sunflower</name>
    <dbReference type="NCBI Taxonomy" id="4232"/>
    <lineage>
        <taxon>Eukaryota</taxon>
        <taxon>Viridiplantae</taxon>
        <taxon>Streptophyta</taxon>
        <taxon>Embryophyta</taxon>
        <taxon>Tracheophyta</taxon>
        <taxon>Spermatophyta</taxon>
        <taxon>Magnoliopsida</taxon>
        <taxon>eudicotyledons</taxon>
        <taxon>Gunneridae</taxon>
        <taxon>Pentapetalae</taxon>
        <taxon>asterids</taxon>
        <taxon>campanulids</taxon>
        <taxon>Asterales</taxon>
        <taxon>Asteraceae</taxon>
        <taxon>Asteroideae</taxon>
        <taxon>Heliantheae alliance</taxon>
        <taxon>Heliantheae</taxon>
        <taxon>Helianthus</taxon>
    </lineage>
</organism>
<dbReference type="SUPFAM" id="SSF56672">
    <property type="entry name" value="DNA/RNA polymerases"/>
    <property type="match status" value="1"/>
</dbReference>
<sequence>MGRAKAVGPDNIPIEVWKCLGEEGVHWLTILFNSIFKSGKMPDQWRNSVVVPMYKNKGDAQCCGNYRGIKLLGHTMKLWERIIETRIRRETQVTVNQFGFMPGRSTTEAIHILRRLMEKYREKKRDLHMVFIDLEKAYDSVPRRLIWDSLESKGVSGKYIDLIKDMYVRTETTVRAPVGDTDSFPVEVGLHQGSALSPFLFAVILDELTKLIQEGFFRGACFSQMILC</sequence>
<evidence type="ECO:0000313" key="3">
    <source>
        <dbReference type="Proteomes" id="UP000215914"/>
    </source>
</evidence>
<dbReference type="InterPro" id="IPR043502">
    <property type="entry name" value="DNA/RNA_pol_sf"/>
</dbReference>
<proteinExistence type="predicted"/>
<dbReference type="CDD" id="cd01650">
    <property type="entry name" value="RT_nLTR_like"/>
    <property type="match status" value="1"/>
</dbReference>
<dbReference type="EMBL" id="CM007901">
    <property type="protein sequence ID" value="OTG04998.1"/>
    <property type="molecule type" value="Genomic_DNA"/>
</dbReference>
<dbReference type="InParanoid" id="A0A251T1M1"/>
<evidence type="ECO:0000313" key="2">
    <source>
        <dbReference type="EMBL" id="OTG04998.1"/>
    </source>
</evidence>
<feature type="domain" description="Reverse transcriptase" evidence="1">
    <location>
        <begin position="34"/>
        <end position="228"/>
    </location>
</feature>
<dbReference type="Proteomes" id="UP000215914">
    <property type="component" value="Chromosome 12"/>
</dbReference>
<reference evidence="3" key="1">
    <citation type="journal article" date="2017" name="Nature">
        <title>The sunflower genome provides insights into oil metabolism, flowering and Asterid evolution.</title>
        <authorList>
            <person name="Badouin H."/>
            <person name="Gouzy J."/>
            <person name="Grassa C.J."/>
            <person name="Murat F."/>
            <person name="Staton S.E."/>
            <person name="Cottret L."/>
            <person name="Lelandais-Briere C."/>
            <person name="Owens G.L."/>
            <person name="Carrere S."/>
            <person name="Mayjonade B."/>
            <person name="Legrand L."/>
            <person name="Gill N."/>
            <person name="Kane N.C."/>
            <person name="Bowers J.E."/>
            <person name="Hubner S."/>
            <person name="Bellec A."/>
            <person name="Berard A."/>
            <person name="Berges H."/>
            <person name="Blanchet N."/>
            <person name="Boniface M.C."/>
            <person name="Brunel D."/>
            <person name="Catrice O."/>
            <person name="Chaidir N."/>
            <person name="Claudel C."/>
            <person name="Donnadieu C."/>
            <person name="Faraut T."/>
            <person name="Fievet G."/>
            <person name="Helmstetter N."/>
            <person name="King M."/>
            <person name="Knapp S.J."/>
            <person name="Lai Z."/>
            <person name="Le Paslier M.C."/>
            <person name="Lippi Y."/>
            <person name="Lorenzon L."/>
            <person name="Mandel J.R."/>
            <person name="Marage G."/>
            <person name="Marchand G."/>
            <person name="Marquand E."/>
            <person name="Bret-Mestries E."/>
            <person name="Morien E."/>
            <person name="Nambeesan S."/>
            <person name="Nguyen T."/>
            <person name="Pegot-Espagnet P."/>
            <person name="Pouilly N."/>
            <person name="Raftis F."/>
            <person name="Sallet E."/>
            <person name="Schiex T."/>
            <person name="Thomas J."/>
            <person name="Vandecasteele C."/>
            <person name="Vares D."/>
            <person name="Vear F."/>
            <person name="Vautrin S."/>
            <person name="Crespi M."/>
            <person name="Mangin B."/>
            <person name="Burke J.M."/>
            <person name="Salse J."/>
            <person name="Munos S."/>
            <person name="Vincourt P."/>
            <person name="Rieseberg L.H."/>
            <person name="Langlade N.B."/>
        </authorList>
    </citation>
    <scope>NUCLEOTIDE SEQUENCE [LARGE SCALE GENOMIC DNA]</scope>
    <source>
        <strain evidence="3">cv. SF193</strain>
    </source>
</reference>
<dbReference type="PANTHER" id="PTHR19446">
    <property type="entry name" value="REVERSE TRANSCRIPTASES"/>
    <property type="match status" value="1"/>
</dbReference>
<keyword evidence="3" id="KW-1185">Reference proteome</keyword>
<dbReference type="PROSITE" id="PS50878">
    <property type="entry name" value="RT_POL"/>
    <property type="match status" value="1"/>
</dbReference>
<keyword evidence="2" id="KW-0548">Nucleotidyltransferase</keyword>